<dbReference type="NCBIfam" id="NF002190">
    <property type="entry name" value="PRK01045.1-4"/>
    <property type="match status" value="1"/>
</dbReference>
<dbReference type="Gene3D" id="3.40.50.11270">
    <property type="match status" value="1"/>
</dbReference>
<dbReference type="CDD" id="cd13944">
    <property type="entry name" value="lytB_ispH"/>
    <property type="match status" value="1"/>
</dbReference>
<feature type="binding site" evidence="5">
    <location>
        <position position="53"/>
    </location>
    <ligand>
        <name>[4Fe-4S] cluster</name>
        <dbReference type="ChEBI" id="CHEBI:49883"/>
    </ligand>
</feature>
<dbReference type="UniPathway" id="UPA00059">
    <property type="reaction ID" value="UER00105"/>
</dbReference>
<feature type="binding site" evidence="5">
    <location>
        <position position="265"/>
    </location>
    <ligand>
        <name>dimethylallyl diphosphate</name>
        <dbReference type="ChEBI" id="CHEBI:57623"/>
    </ligand>
</feature>
<keyword evidence="7" id="KW-1185">Reference proteome</keyword>
<feature type="binding site" evidence="5">
    <location>
        <position position="263"/>
    </location>
    <ligand>
        <name>dimethylallyl diphosphate</name>
        <dbReference type="ChEBI" id="CHEBI:57623"/>
    </ligand>
</feature>
<protein>
    <recommendedName>
        <fullName evidence="5">4-hydroxy-3-methylbut-2-enyl diphosphate reductase</fullName>
        <shortName evidence="5">HMBPP reductase</shortName>
        <ecNumber evidence="5">1.17.7.4</ecNumber>
    </recommendedName>
</protein>
<feature type="binding site" evidence="5">
    <location>
        <position position="264"/>
    </location>
    <ligand>
        <name>isopentenyl diphosphate</name>
        <dbReference type="ChEBI" id="CHEBI:128769"/>
    </ligand>
</feature>
<comment type="catalytic activity">
    <reaction evidence="5">
        <text>dimethylallyl diphosphate + 2 oxidized [2Fe-2S]-[ferredoxin] + H2O = (2E)-4-hydroxy-3-methylbut-2-enyl diphosphate + 2 reduced [2Fe-2S]-[ferredoxin] + 2 H(+)</text>
        <dbReference type="Rhea" id="RHEA:24825"/>
        <dbReference type="Rhea" id="RHEA-COMP:10000"/>
        <dbReference type="Rhea" id="RHEA-COMP:10001"/>
        <dbReference type="ChEBI" id="CHEBI:15377"/>
        <dbReference type="ChEBI" id="CHEBI:15378"/>
        <dbReference type="ChEBI" id="CHEBI:33737"/>
        <dbReference type="ChEBI" id="CHEBI:33738"/>
        <dbReference type="ChEBI" id="CHEBI:57623"/>
        <dbReference type="ChEBI" id="CHEBI:128753"/>
        <dbReference type="EC" id="1.17.7.4"/>
    </reaction>
</comment>
<feature type="binding site" evidence="5">
    <location>
        <position position="263"/>
    </location>
    <ligand>
        <name>(2E)-4-hydroxy-3-methylbut-2-enyl diphosphate</name>
        <dbReference type="ChEBI" id="CHEBI:128753"/>
    </ligand>
</feature>
<feature type="binding site" evidence="5">
    <location>
        <position position="307"/>
    </location>
    <ligand>
        <name>dimethylallyl diphosphate</name>
        <dbReference type="ChEBI" id="CHEBI:57623"/>
    </ligand>
</feature>
<dbReference type="GO" id="GO:0051539">
    <property type="term" value="F:4 iron, 4 sulfur cluster binding"/>
    <property type="evidence" value="ECO:0007669"/>
    <property type="project" value="UniProtKB-UniRule"/>
</dbReference>
<feature type="binding site" evidence="5">
    <location>
        <position position="115"/>
    </location>
    <ligand>
        <name>(2E)-4-hydroxy-3-methylbut-2-enyl diphosphate</name>
        <dbReference type="ChEBI" id="CHEBI:128753"/>
    </ligand>
</feature>
<sequence length="359" mass="38571">MPPTHNSDHFGYTWGVTNTLVDPVAAPQENQESTGGTATATKRVLLLKPRGFCAGVVRAIDIVQIALDTFGAPVYVRKEIVHNSYVVNDLAQKGAIFVNELDEVPEGARVIYSAHGVSPAVRQRAKERNLKVIDATCPLVTKVHLEAIKFAKQGYSLVLVGHRDHEEVEGTQGEAPTVTQVVSTPAEVDVLVVPDPDKVAYLTQTTLSLDEAGTMIEALKKKFPNIAGPHAQDICYATENRQTAVKNVAHGADLVLVVGSRNSSNSNRLVEVSMNLGTNSHLIDKAQDIEPRWLEGVATVAITAGASAPEILVQEVVQYLQGKGYGSVEEVEVMPENVRFGLPPEIVQAITPARPAAQA</sequence>
<dbReference type="PANTHER" id="PTHR30426:SF0">
    <property type="entry name" value="4-HYDROXY-3-METHYLBUT-2-ENYL DIPHOSPHATE REDUCTASE"/>
    <property type="match status" value="1"/>
</dbReference>
<dbReference type="NCBIfam" id="TIGR00216">
    <property type="entry name" value="ispH_lytB"/>
    <property type="match status" value="1"/>
</dbReference>
<comment type="similarity">
    <text evidence="5">Belongs to the IspH family.</text>
</comment>
<dbReference type="HAMAP" id="MF_00191">
    <property type="entry name" value="IspH"/>
    <property type="match status" value="1"/>
</dbReference>
<comment type="pathway">
    <text evidence="5">Isoprenoid biosynthesis; isopentenyl diphosphate biosynthesis via DXP pathway; isopentenyl diphosphate from 1-deoxy-D-xylulose 5-phosphate: step 6/6.</text>
</comment>
<dbReference type="Gene3D" id="3.40.1010.20">
    <property type="entry name" value="4-hydroxy-3-methylbut-2-enyl diphosphate reductase, catalytic domain"/>
    <property type="match status" value="2"/>
</dbReference>
<dbReference type="UniPathway" id="UPA00056">
    <property type="reaction ID" value="UER00097"/>
</dbReference>
<dbReference type="Proteomes" id="UP000236728">
    <property type="component" value="Unassembled WGS sequence"/>
</dbReference>
<keyword evidence="3 5" id="KW-0408">Iron</keyword>
<keyword evidence="5" id="KW-0414">Isoprene biosynthesis</keyword>
<keyword evidence="4 5" id="KW-0411">Iron-sulfur</keyword>
<comment type="cofactor">
    <cofactor evidence="5">
        <name>[4Fe-4S] cluster</name>
        <dbReference type="ChEBI" id="CHEBI:49883"/>
    </cofactor>
    <text evidence="5">Binds 1 [4Fe-4S] cluster per subunit.</text>
</comment>
<evidence type="ECO:0000256" key="5">
    <source>
        <dbReference type="HAMAP-Rule" id="MF_00191"/>
    </source>
</evidence>
<feature type="binding site" evidence="5">
    <location>
        <position position="115"/>
    </location>
    <ligand>
        <name>dimethylallyl diphosphate</name>
        <dbReference type="ChEBI" id="CHEBI:57623"/>
    </ligand>
</feature>
<evidence type="ECO:0000256" key="1">
    <source>
        <dbReference type="ARBA" id="ARBA00022485"/>
    </source>
</evidence>
<evidence type="ECO:0000313" key="6">
    <source>
        <dbReference type="EMBL" id="SEF69189.1"/>
    </source>
</evidence>
<dbReference type="EMBL" id="FNVA01000001">
    <property type="protein sequence ID" value="SEF69189.1"/>
    <property type="molecule type" value="Genomic_DNA"/>
</dbReference>
<feature type="binding site" evidence="5">
    <location>
        <position position="265"/>
    </location>
    <ligand>
        <name>isopentenyl diphosphate</name>
        <dbReference type="ChEBI" id="CHEBI:128769"/>
    </ligand>
</feature>
<dbReference type="InterPro" id="IPR003451">
    <property type="entry name" value="LytB/IspH"/>
</dbReference>
<keyword evidence="5" id="KW-0560">Oxidoreductase</keyword>
<evidence type="ECO:0000256" key="2">
    <source>
        <dbReference type="ARBA" id="ARBA00022723"/>
    </source>
</evidence>
<gene>
    <name evidence="5" type="primary">ispH</name>
    <name evidence="6" type="ORF">SAMN05421819_0839</name>
</gene>
<feature type="binding site" evidence="5">
    <location>
        <position position="264"/>
    </location>
    <ligand>
        <name>(2E)-4-hydroxy-3-methylbut-2-enyl diphosphate</name>
        <dbReference type="ChEBI" id="CHEBI:128753"/>
    </ligand>
</feature>
<accession>A0A1H5U2E2</accession>
<proteinExistence type="inferred from homology"/>
<feature type="binding site" evidence="5">
    <location>
        <position position="82"/>
    </location>
    <ligand>
        <name>(2E)-4-hydroxy-3-methylbut-2-enyl diphosphate</name>
        <dbReference type="ChEBI" id="CHEBI:128753"/>
    </ligand>
</feature>
<reference evidence="6 7" key="1">
    <citation type="submission" date="2016-10" db="EMBL/GenBank/DDBJ databases">
        <authorList>
            <person name="de Groot N.N."/>
        </authorList>
    </citation>
    <scope>NUCLEOTIDE SEQUENCE [LARGE SCALE GENOMIC DNA]</scope>
    <source>
        <strain evidence="6 7">DSM 22489</strain>
    </source>
</reference>
<feature type="binding site" evidence="5">
    <location>
        <position position="165"/>
    </location>
    <ligand>
        <name>(2E)-4-hydroxy-3-methylbut-2-enyl diphosphate</name>
        <dbReference type="ChEBI" id="CHEBI:128753"/>
    </ligand>
</feature>
<evidence type="ECO:0000313" key="7">
    <source>
        <dbReference type="Proteomes" id="UP000236728"/>
    </source>
</evidence>
<feature type="binding site" evidence="5">
    <location>
        <position position="165"/>
    </location>
    <ligand>
        <name>isopentenyl diphosphate</name>
        <dbReference type="ChEBI" id="CHEBI:128769"/>
    </ligand>
</feature>
<feature type="binding site" evidence="5">
    <location>
        <position position="307"/>
    </location>
    <ligand>
        <name>(2E)-4-hydroxy-3-methylbut-2-enyl diphosphate</name>
        <dbReference type="ChEBI" id="CHEBI:128753"/>
    </ligand>
</feature>
<feature type="binding site" evidence="5">
    <location>
        <position position="82"/>
    </location>
    <ligand>
        <name>dimethylallyl diphosphate</name>
        <dbReference type="ChEBI" id="CHEBI:57623"/>
    </ligand>
</feature>
<feature type="binding site" evidence="5">
    <location>
        <position position="263"/>
    </location>
    <ligand>
        <name>isopentenyl diphosphate</name>
        <dbReference type="ChEBI" id="CHEBI:128769"/>
    </ligand>
</feature>
<feature type="binding site" evidence="5">
    <location>
        <position position="265"/>
    </location>
    <ligand>
        <name>(2E)-4-hydroxy-3-methylbut-2-enyl diphosphate</name>
        <dbReference type="ChEBI" id="CHEBI:128753"/>
    </ligand>
</feature>
<dbReference type="EC" id="1.17.7.4" evidence="5"/>
<dbReference type="Pfam" id="PF02401">
    <property type="entry name" value="LYTB"/>
    <property type="match status" value="1"/>
</dbReference>
<dbReference type="PANTHER" id="PTHR30426">
    <property type="entry name" value="4-HYDROXY-3-METHYLBUT-2-ENYL DIPHOSPHATE REDUCTASE"/>
    <property type="match status" value="1"/>
</dbReference>
<keyword evidence="2 5" id="KW-0479">Metal-binding</keyword>
<feature type="binding site" evidence="5">
    <location>
        <position position="165"/>
    </location>
    <ligand>
        <name>dimethylallyl diphosphate</name>
        <dbReference type="ChEBI" id="CHEBI:57623"/>
    </ligand>
</feature>
<evidence type="ECO:0000256" key="4">
    <source>
        <dbReference type="ARBA" id="ARBA00023014"/>
    </source>
</evidence>
<feature type="binding site" evidence="5">
    <location>
        <position position="205"/>
    </location>
    <ligand>
        <name>(2E)-4-hydroxy-3-methylbut-2-enyl diphosphate</name>
        <dbReference type="ChEBI" id="CHEBI:128753"/>
    </ligand>
</feature>
<feature type="active site" description="Proton donor" evidence="5">
    <location>
        <position position="167"/>
    </location>
</feature>
<evidence type="ECO:0000256" key="3">
    <source>
        <dbReference type="ARBA" id="ARBA00023004"/>
    </source>
</evidence>
<feature type="binding site" evidence="5">
    <location>
        <position position="137"/>
    </location>
    <ligand>
        <name>[4Fe-4S] cluster</name>
        <dbReference type="ChEBI" id="CHEBI:49883"/>
    </ligand>
</feature>
<dbReference type="NCBIfam" id="NF002188">
    <property type="entry name" value="PRK01045.1-2"/>
    <property type="match status" value="1"/>
</dbReference>
<keyword evidence="1 5" id="KW-0004">4Fe-4S</keyword>
<comment type="pathway">
    <text evidence="5">Isoprenoid biosynthesis; dimethylallyl diphosphate biosynthesis; dimethylallyl diphosphate from (2E)-4-hydroxy-3-methylbutenyl diphosphate: step 1/1.</text>
</comment>
<dbReference type="NCBIfam" id="NF002189">
    <property type="entry name" value="PRK01045.1-3"/>
    <property type="match status" value="1"/>
</dbReference>
<feature type="binding site" evidence="5">
    <location>
        <position position="235"/>
    </location>
    <ligand>
        <name>[4Fe-4S] cluster</name>
        <dbReference type="ChEBI" id="CHEBI:49883"/>
    </ligand>
</feature>
<organism evidence="6 7">
    <name type="scientific">Bryocella elongata</name>
    <dbReference type="NCBI Taxonomy" id="863522"/>
    <lineage>
        <taxon>Bacteria</taxon>
        <taxon>Pseudomonadati</taxon>
        <taxon>Acidobacteriota</taxon>
        <taxon>Terriglobia</taxon>
        <taxon>Terriglobales</taxon>
        <taxon>Acidobacteriaceae</taxon>
        <taxon>Bryocella</taxon>
    </lineage>
</organism>
<dbReference type="GO" id="GO:0051745">
    <property type="term" value="F:4-hydroxy-3-methylbut-2-enyl diphosphate reductase activity"/>
    <property type="evidence" value="ECO:0007669"/>
    <property type="project" value="UniProtKB-UniRule"/>
</dbReference>
<comment type="catalytic activity">
    <reaction evidence="5">
        <text>isopentenyl diphosphate + 2 oxidized [2Fe-2S]-[ferredoxin] + H2O = (2E)-4-hydroxy-3-methylbut-2-enyl diphosphate + 2 reduced [2Fe-2S]-[ferredoxin] + 2 H(+)</text>
        <dbReference type="Rhea" id="RHEA:24488"/>
        <dbReference type="Rhea" id="RHEA-COMP:10000"/>
        <dbReference type="Rhea" id="RHEA-COMP:10001"/>
        <dbReference type="ChEBI" id="CHEBI:15377"/>
        <dbReference type="ChEBI" id="CHEBI:15378"/>
        <dbReference type="ChEBI" id="CHEBI:33737"/>
        <dbReference type="ChEBI" id="CHEBI:33738"/>
        <dbReference type="ChEBI" id="CHEBI:128753"/>
        <dbReference type="ChEBI" id="CHEBI:128769"/>
        <dbReference type="EC" id="1.17.7.4"/>
    </reaction>
</comment>
<feature type="binding site" evidence="5">
    <location>
        <position position="82"/>
    </location>
    <ligand>
        <name>isopentenyl diphosphate</name>
        <dbReference type="ChEBI" id="CHEBI:128769"/>
    </ligand>
</feature>
<feature type="binding site" evidence="5">
    <location>
        <position position="307"/>
    </location>
    <ligand>
        <name>isopentenyl diphosphate</name>
        <dbReference type="ChEBI" id="CHEBI:128769"/>
    </ligand>
</feature>
<dbReference type="GO" id="GO:0019288">
    <property type="term" value="P:isopentenyl diphosphate biosynthetic process, methylerythritol 4-phosphate pathway"/>
    <property type="evidence" value="ECO:0007669"/>
    <property type="project" value="UniProtKB-UniRule"/>
</dbReference>
<dbReference type="GO" id="GO:0050992">
    <property type="term" value="P:dimethylallyl diphosphate biosynthetic process"/>
    <property type="evidence" value="ECO:0007669"/>
    <property type="project" value="UniProtKB-UniRule"/>
</dbReference>
<dbReference type="GO" id="GO:0046872">
    <property type="term" value="F:metal ion binding"/>
    <property type="evidence" value="ECO:0007669"/>
    <property type="project" value="UniProtKB-KW"/>
</dbReference>
<feature type="binding site" evidence="5">
    <location>
        <position position="264"/>
    </location>
    <ligand>
        <name>dimethylallyl diphosphate</name>
        <dbReference type="ChEBI" id="CHEBI:57623"/>
    </ligand>
</feature>
<dbReference type="GO" id="GO:0016114">
    <property type="term" value="P:terpenoid biosynthetic process"/>
    <property type="evidence" value="ECO:0007669"/>
    <property type="project" value="UniProtKB-UniRule"/>
</dbReference>
<feature type="binding site" evidence="5">
    <location>
        <position position="115"/>
    </location>
    <ligand>
        <name>isopentenyl diphosphate</name>
        <dbReference type="ChEBI" id="CHEBI:128769"/>
    </ligand>
</feature>
<comment type="function">
    <text evidence="5">Catalyzes the conversion of 1-hydroxy-2-methyl-2-(E)-butenyl 4-diphosphate (HMBPP) into a mixture of isopentenyl diphosphate (IPP) and dimethylallyl diphosphate (DMAPP). Acts in the terminal step of the DOXP/MEP pathway for isoprenoid precursor biosynthesis.</text>
</comment>
<name>A0A1H5U2E2_9BACT</name>
<dbReference type="AlphaFoldDB" id="A0A1H5U2E2"/>